<proteinExistence type="predicted"/>
<accession>X0KIW2</accession>
<feature type="compositionally biased region" description="Low complexity" evidence="1">
    <location>
        <begin position="57"/>
        <end position="73"/>
    </location>
</feature>
<feature type="compositionally biased region" description="Basic and acidic residues" evidence="1">
    <location>
        <begin position="90"/>
        <end position="105"/>
    </location>
</feature>
<protein>
    <submittedName>
        <fullName evidence="3">Uncharacterized protein</fullName>
    </submittedName>
</protein>
<sequence>MASPSISMTIHSGSPGDLAPSHDLLAWLPIILLPLTALAILFLVGIPRFYKWARPATATASAETSPPSSSSRSSEPRDMPRLDALAPPRTSKDMRSDIIHHVHVS</sequence>
<evidence type="ECO:0000256" key="2">
    <source>
        <dbReference type="SAM" id="Phobius"/>
    </source>
</evidence>
<evidence type="ECO:0000313" key="3">
    <source>
        <dbReference type="EMBL" id="EXM13579.1"/>
    </source>
</evidence>
<gene>
    <name evidence="3" type="ORF">FOTG_17969</name>
</gene>
<feature type="transmembrane region" description="Helical" evidence="2">
    <location>
        <begin position="24"/>
        <end position="44"/>
    </location>
</feature>
<dbReference type="HOGENOM" id="CLU_2236708_0_0_1"/>
<reference evidence="3" key="1">
    <citation type="submission" date="2011-11" db="EMBL/GenBank/DDBJ databases">
        <title>The Genome Sequence of Fusarium oxysporum Cotton.</title>
        <authorList>
            <consortium name="The Broad Institute Genome Sequencing Platform"/>
            <person name="Ma L.-J."/>
            <person name="Gale L.R."/>
            <person name="Schwartz D.C."/>
            <person name="Zhou S."/>
            <person name="Corby-Kistler H."/>
            <person name="Young S.K."/>
            <person name="Zeng Q."/>
            <person name="Gargeya S."/>
            <person name="Fitzgerald M."/>
            <person name="Haas B."/>
            <person name="Abouelleil A."/>
            <person name="Alvarado L."/>
            <person name="Arachchi H.M."/>
            <person name="Berlin A."/>
            <person name="Brown A."/>
            <person name="Chapman S.B."/>
            <person name="Chen Z."/>
            <person name="Dunbar C."/>
            <person name="Freedman E."/>
            <person name="Gearin G."/>
            <person name="Goldberg J."/>
            <person name="Griggs A."/>
            <person name="Gujja S."/>
            <person name="Heiman D."/>
            <person name="Howarth C."/>
            <person name="Larson L."/>
            <person name="Lui A."/>
            <person name="MacDonald P.J.P."/>
            <person name="Montmayeur A."/>
            <person name="Murphy C."/>
            <person name="Neiman D."/>
            <person name="Pearson M."/>
            <person name="Priest M."/>
            <person name="Roberts A."/>
            <person name="Saif S."/>
            <person name="Shea T."/>
            <person name="Shenoy N."/>
            <person name="Sisk P."/>
            <person name="Stolte C."/>
            <person name="Sykes S."/>
            <person name="Wortman J."/>
            <person name="Nusbaum C."/>
            <person name="Birren B."/>
        </authorList>
    </citation>
    <scope>NUCLEOTIDE SEQUENCE [LARGE SCALE GENOMIC DNA]</scope>
    <source>
        <strain evidence="3">25433</strain>
    </source>
</reference>
<keyword evidence="2" id="KW-0472">Membrane</keyword>
<dbReference type="Proteomes" id="UP000030701">
    <property type="component" value="Unassembled WGS sequence"/>
</dbReference>
<reference evidence="3" key="2">
    <citation type="submission" date="2014-03" db="EMBL/GenBank/DDBJ databases">
        <title>The Genome Annotation of Fusarium oxysporum Cotton.</title>
        <authorList>
            <consortium name="The Broad Institute Genomics Platform"/>
            <person name="Ma L.-J."/>
            <person name="Corby-Kistler H."/>
            <person name="Broz K."/>
            <person name="Gale L.R."/>
            <person name="Jonkers W."/>
            <person name="O'Donnell K."/>
            <person name="Ploetz R."/>
            <person name="Steinberg C."/>
            <person name="Schwartz D.C."/>
            <person name="VanEtten H."/>
            <person name="Zhou S."/>
            <person name="Young S.K."/>
            <person name="Zeng Q."/>
            <person name="Gargeya S."/>
            <person name="Fitzgerald M."/>
            <person name="Abouelleil A."/>
            <person name="Alvarado L."/>
            <person name="Chapman S.B."/>
            <person name="Gainer-Dewar J."/>
            <person name="Goldberg J."/>
            <person name="Griggs A."/>
            <person name="Gujja S."/>
            <person name="Hansen M."/>
            <person name="Howarth C."/>
            <person name="Imamovic A."/>
            <person name="Ireland A."/>
            <person name="Larimer J."/>
            <person name="McCowan C."/>
            <person name="Murphy C."/>
            <person name="Pearson M."/>
            <person name="Poon T.W."/>
            <person name="Priest M."/>
            <person name="Roberts A."/>
            <person name="Saif S."/>
            <person name="Shea T."/>
            <person name="Sykes S."/>
            <person name="Wortman J."/>
            <person name="Nusbaum C."/>
            <person name="Birren B."/>
        </authorList>
    </citation>
    <scope>NUCLEOTIDE SEQUENCE</scope>
    <source>
        <strain evidence="3">25433</strain>
    </source>
</reference>
<dbReference type="AlphaFoldDB" id="X0KIW2"/>
<evidence type="ECO:0000256" key="1">
    <source>
        <dbReference type="SAM" id="MobiDB-lite"/>
    </source>
</evidence>
<organism evidence="3">
    <name type="scientific">Fusarium oxysporum f. sp. vasinfectum 25433</name>
    <dbReference type="NCBI Taxonomy" id="1089449"/>
    <lineage>
        <taxon>Eukaryota</taxon>
        <taxon>Fungi</taxon>
        <taxon>Dikarya</taxon>
        <taxon>Ascomycota</taxon>
        <taxon>Pezizomycotina</taxon>
        <taxon>Sordariomycetes</taxon>
        <taxon>Hypocreomycetidae</taxon>
        <taxon>Hypocreales</taxon>
        <taxon>Nectriaceae</taxon>
        <taxon>Fusarium</taxon>
        <taxon>Fusarium oxysporum species complex</taxon>
    </lineage>
</organism>
<feature type="region of interest" description="Disordered" evidence="1">
    <location>
        <begin position="57"/>
        <end position="105"/>
    </location>
</feature>
<name>X0KIW2_FUSOX</name>
<dbReference type="EMBL" id="KK035270">
    <property type="protein sequence ID" value="EXM13579.1"/>
    <property type="molecule type" value="Genomic_DNA"/>
</dbReference>
<keyword evidence="2" id="KW-1133">Transmembrane helix</keyword>
<keyword evidence="2" id="KW-0812">Transmembrane</keyword>